<dbReference type="AlphaFoldDB" id="A0A6V8NCH1"/>
<keyword evidence="2" id="KW-1185">Reference proteome</keyword>
<accession>A0A6V8NCH1</accession>
<reference evidence="2" key="1">
    <citation type="submission" date="2020-06" db="EMBL/GenBank/DDBJ databases">
        <title>Draft genomic sequecing of Geomonas sp. Red745.</title>
        <authorList>
            <person name="Itoh H."/>
            <person name="Xu Z.X."/>
            <person name="Ushijima N."/>
            <person name="Masuda Y."/>
            <person name="Shiratori Y."/>
            <person name="Senoo K."/>
        </authorList>
    </citation>
    <scope>NUCLEOTIDE SEQUENCE [LARGE SCALE GENOMIC DNA]</scope>
    <source>
        <strain evidence="2">Red745</strain>
    </source>
</reference>
<evidence type="ECO:0000313" key="2">
    <source>
        <dbReference type="Proteomes" id="UP000587586"/>
    </source>
</evidence>
<comment type="caution">
    <text evidence="1">The sequence shown here is derived from an EMBL/GenBank/DDBJ whole genome shotgun (WGS) entry which is preliminary data.</text>
</comment>
<gene>
    <name evidence="1" type="ORF">GMLC_30760</name>
</gene>
<dbReference type="EMBL" id="BLXZ01000006">
    <property type="protein sequence ID" value="GFO69497.1"/>
    <property type="molecule type" value="Genomic_DNA"/>
</dbReference>
<sequence>MGMGPVLLRALPEAAGTVKPVATRRAREAVYVGIDLTSTGQYHPRQVITSPTFRHREG</sequence>
<protein>
    <submittedName>
        <fullName evidence="1">Uncharacterized protein</fullName>
    </submittedName>
</protein>
<evidence type="ECO:0000313" key="1">
    <source>
        <dbReference type="EMBL" id="GFO69497.1"/>
    </source>
</evidence>
<dbReference type="Proteomes" id="UP000587586">
    <property type="component" value="Unassembled WGS sequence"/>
</dbReference>
<organism evidence="1 2">
    <name type="scientific">Geomonas limicola</name>
    <dbReference type="NCBI Taxonomy" id="2740186"/>
    <lineage>
        <taxon>Bacteria</taxon>
        <taxon>Pseudomonadati</taxon>
        <taxon>Thermodesulfobacteriota</taxon>
        <taxon>Desulfuromonadia</taxon>
        <taxon>Geobacterales</taxon>
        <taxon>Geobacteraceae</taxon>
        <taxon>Geomonas</taxon>
    </lineage>
</organism>
<proteinExistence type="predicted"/>
<name>A0A6V8NCH1_9BACT</name>